<proteinExistence type="predicted"/>
<dbReference type="InterPro" id="IPR009875">
    <property type="entry name" value="PilZ_domain"/>
</dbReference>
<reference evidence="2" key="1">
    <citation type="submission" date="2022-04" db="EMBL/GenBank/DDBJ databases">
        <title>Desulfatitalea alkaliphila sp. nov., a novel anaerobic sulfate-reducing bacterium isolated from terrestrial mud volcano, Taman Peninsula, Russia.</title>
        <authorList>
            <person name="Khomyakova M.A."/>
            <person name="Merkel A.Y."/>
            <person name="Slobodkin A.I."/>
        </authorList>
    </citation>
    <scope>NUCLEOTIDE SEQUENCE</scope>
    <source>
        <strain evidence="2">M08but</strain>
    </source>
</reference>
<dbReference type="Proteomes" id="UP001165427">
    <property type="component" value="Unassembled WGS sequence"/>
</dbReference>
<dbReference type="SUPFAM" id="SSF141371">
    <property type="entry name" value="PilZ domain-like"/>
    <property type="match status" value="1"/>
</dbReference>
<evidence type="ECO:0000259" key="1">
    <source>
        <dbReference type="Pfam" id="PF07238"/>
    </source>
</evidence>
<dbReference type="AlphaFoldDB" id="A0AA41US16"/>
<dbReference type="Gene3D" id="2.40.10.220">
    <property type="entry name" value="predicted glycosyltransferase like domains"/>
    <property type="match status" value="1"/>
</dbReference>
<protein>
    <submittedName>
        <fullName evidence="2">PilZ domain-containing protein</fullName>
    </submittedName>
</protein>
<sequence>MLDLRRKHMRTGMELRAYPRIELRAPVTLIGNDSPAQLIEFSLGGFFIEIDTVALPKVGQRLSVVLQLPGERNGLSARVEVVYSDVDGFGCRLLQPTPELRRALHNCFHIFSETLPVADSVANRLPYLSVAA</sequence>
<name>A0AA41US16_9BACT</name>
<gene>
    <name evidence="2" type="ORF">MRX98_19865</name>
</gene>
<feature type="domain" description="PilZ" evidence="1">
    <location>
        <begin position="15"/>
        <end position="107"/>
    </location>
</feature>
<evidence type="ECO:0000313" key="3">
    <source>
        <dbReference type="Proteomes" id="UP001165427"/>
    </source>
</evidence>
<dbReference type="GO" id="GO:0035438">
    <property type="term" value="F:cyclic-di-GMP binding"/>
    <property type="evidence" value="ECO:0007669"/>
    <property type="project" value="InterPro"/>
</dbReference>
<comment type="caution">
    <text evidence="2">The sequence shown here is derived from an EMBL/GenBank/DDBJ whole genome shotgun (WGS) entry which is preliminary data.</text>
</comment>
<dbReference type="EMBL" id="JALJRB010000035">
    <property type="protein sequence ID" value="MCJ8502843.1"/>
    <property type="molecule type" value="Genomic_DNA"/>
</dbReference>
<dbReference type="Pfam" id="PF07238">
    <property type="entry name" value="PilZ"/>
    <property type="match status" value="1"/>
</dbReference>
<accession>A0AA41US16</accession>
<keyword evidence="3" id="KW-1185">Reference proteome</keyword>
<dbReference type="RefSeq" id="WP_246914278.1">
    <property type="nucleotide sequence ID" value="NZ_JALJRB010000035.1"/>
</dbReference>
<evidence type="ECO:0000313" key="2">
    <source>
        <dbReference type="EMBL" id="MCJ8502843.1"/>
    </source>
</evidence>
<organism evidence="2 3">
    <name type="scientific">Desulfatitalea alkaliphila</name>
    <dbReference type="NCBI Taxonomy" id="2929485"/>
    <lineage>
        <taxon>Bacteria</taxon>
        <taxon>Pseudomonadati</taxon>
        <taxon>Thermodesulfobacteriota</taxon>
        <taxon>Desulfobacteria</taxon>
        <taxon>Desulfobacterales</taxon>
        <taxon>Desulfosarcinaceae</taxon>
        <taxon>Desulfatitalea</taxon>
    </lineage>
</organism>